<name>A0A3P9H646_ORYLA</name>
<evidence type="ECO:0000256" key="3">
    <source>
        <dbReference type="ARBA" id="ARBA00023242"/>
    </source>
</evidence>
<feature type="compositionally biased region" description="Low complexity" evidence="4">
    <location>
        <begin position="209"/>
        <end position="223"/>
    </location>
</feature>
<feature type="compositionally biased region" description="Basic and acidic residues" evidence="4">
    <location>
        <begin position="224"/>
        <end position="238"/>
    </location>
</feature>
<comment type="subcellular location">
    <subcellularLocation>
        <location evidence="1">Nucleus</location>
    </subcellularLocation>
</comment>
<feature type="compositionally biased region" description="Basic and acidic residues" evidence="4">
    <location>
        <begin position="397"/>
        <end position="406"/>
    </location>
</feature>
<dbReference type="PANTHER" id="PTHR15410">
    <property type="entry name" value="HIRA-INTERACTING PROTEIN 3"/>
    <property type="match status" value="1"/>
</dbReference>
<reference evidence="6 7" key="2">
    <citation type="submission" date="2017-04" db="EMBL/GenBank/DDBJ databases">
        <title>CpG methylation of centromeres and impact of large insertions on vertebrate speciation.</title>
        <authorList>
            <person name="Ichikawa K."/>
            <person name="Yoshimura J."/>
            <person name="Morishita S."/>
        </authorList>
    </citation>
    <scope>NUCLEOTIDE SEQUENCE</scope>
    <source>
        <strain evidence="6 7">HSOK</strain>
    </source>
</reference>
<feature type="region of interest" description="Disordered" evidence="4">
    <location>
        <begin position="361"/>
        <end position="422"/>
    </location>
</feature>
<dbReference type="InterPro" id="IPR019098">
    <property type="entry name" value="Histone_chaperone_domain_CHZ"/>
</dbReference>
<accession>A0A3P9H646</accession>
<feature type="region of interest" description="Disordered" evidence="4">
    <location>
        <begin position="58"/>
        <end position="281"/>
    </location>
</feature>
<feature type="compositionally biased region" description="Acidic residues" evidence="4">
    <location>
        <begin position="67"/>
        <end position="79"/>
    </location>
</feature>
<evidence type="ECO:0000256" key="4">
    <source>
        <dbReference type="SAM" id="MobiDB-lite"/>
    </source>
</evidence>
<protein>
    <submittedName>
        <fullName evidence="6">HIRA interacting protein 3</fullName>
    </submittedName>
</protein>
<feature type="compositionally biased region" description="Polar residues" evidence="4">
    <location>
        <begin position="375"/>
        <end position="393"/>
    </location>
</feature>
<evidence type="ECO:0000313" key="7">
    <source>
        <dbReference type="Proteomes" id="UP000265200"/>
    </source>
</evidence>
<dbReference type="Ensembl" id="ENSORLT00015010057.1">
    <property type="protein sequence ID" value="ENSORLP00015002979.1"/>
    <property type="gene ID" value="ENSORLG00015003693.1"/>
</dbReference>
<organism evidence="6 7">
    <name type="scientific">Oryzias latipes</name>
    <name type="common">Japanese rice fish</name>
    <name type="synonym">Japanese killifish</name>
    <dbReference type="NCBI Taxonomy" id="8090"/>
    <lineage>
        <taxon>Eukaryota</taxon>
        <taxon>Metazoa</taxon>
        <taxon>Chordata</taxon>
        <taxon>Craniata</taxon>
        <taxon>Vertebrata</taxon>
        <taxon>Euteleostomi</taxon>
        <taxon>Actinopterygii</taxon>
        <taxon>Neopterygii</taxon>
        <taxon>Teleostei</taxon>
        <taxon>Neoteleostei</taxon>
        <taxon>Acanthomorphata</taxon>
        <taxon>Ovalentaria</taxon>
        <taxon>Atherinomorphae</taxon>
        <taxon>Beloniformes</taxon>
        <taxon>Adrianichthyidae</taxon>
        <taxon>Oryziinae</taxon>
        <taxon>Oryzias</taxon>
    </lineage>
</organism>
<proteinExistence type="predicted"/>
<dbReference type="GO" id="GO:0005634">
    <property type="term" value="C:nucleus"/>
    <property type="evidence" value="ECO:0007669"/>
    <property type="project" value="UniProtKB-SubCell"/>
</dbReference>
<evidence type="ECO:0000256" key="1">
    <source>
        <dbReference type="ARBA" id="ARBA00004123"/>
    </source>
</evidence>
<reference key="1">
    <citation type="journal article" date="2007" name="Nature">
        <title>The medaka draft genome and insights into vertebrate genome evolution.</title>
        <authorList>
            <person name="Kasahara M."/>
            <person name="Naruse K."/>
            <person name="Sasaki S."/>
            <person name="Nakatani Y."/>
            <person name="Qu W."/>
            <person name="Ahsan B."/>
            <person name="Yamada T."/>
            <person name="Nagayasu Y."/>
            <person name="Doi K."/>
            <person name="Kasai Y."/>
            <person name="Jindo T."/>
            <person name="Kobayashi D."/>
            <person name="Shimada A."/>
            <person name="Toyoda A."/>
            <person name="Kuroki Y."/>
            <person name="Fujiyama A."/>
            <person name="Sasaki T."/>
            <person name="Shimizu A."/>
            <person name="Asakawa S."/>
            <person name="Shimizu N."/>
            <person name="Hashimoto S."/>
            <person name="Yang J."/>
            <person name="Lee Y."/>
            <person name="Matsushima K."/>
            <person name="Sugano S."/>
            <person name="Sakaizumi M."/>
            <person name="Narita T."/>
            <person name="Ohishi K."/>
            <person name="Haga S."/>
            <person name="Ohta F."/>
            <person name="Nomoto H."/>
            <person name="Nogata K."/>
            <person name="Morishita T."/>
            <person name="Endo T."/>
            <person name="Shin-I T."/>
            <person name="Takeda H."/>
            <person name="Morishita S."/>
            <person name="Kohara Y."/>
        </authorList>
    </citation>
    <scope>NUCLEOTIDE SEQUENCE [LARGE SCALE GENOMIC DNA]</scope>
    <source>
        <strain>Hd-rR</strain>
    </source>
</reference>
<dbReference type="PANTHER" id="PTHR15410:SF2">
    <property type="entry name" value="HIRA-INTERACTING PROTEIN 3"/>
    <property type="match status" value="1"/>
</dbReference>
<evidence type="ECO:0000256" key="2">
    <source>
        <dbReference type="ARBA" id="ARBA00023186"/>
    </source>
</evidence>
<dbReference type="AlphaFoldDB" id="A0A3P9H646"/>
<keyword evidence="3" id="KW-0539">Nucleus</keyword>
<dbReference type="InterPro" id="IPR037647">
    <property type="entry name" value="HIRIP3"/>
</dbReference>
<reference evidence="6" key="4">
    <citation type="submission" date="2025-09" db="UniProtKB">
        <authorList>
            <consortium name="Ensembl"/>
        </authorList>
    </citation>
    <scope>IDENTIFICATION</scope>
    <source>
        <strain evidence="6">HSOK</strain>
    </source>
</reference>
<evidence type="ECO:0000313" key="6">
    <source>
        <dbReference type="Ensembl" id="ENSORLP00015002979.1"/>
    </source>
</evidence>
<dbReference type="SMART" id="SM01082">
    <property type="entry name" value="CHZ"/>
    <property type="match status" value="1"/>
</dbReference>
<sequence length="422" mass="47004">MSTKKERAEIGKFVRHQLRDKPDLSKLTLGLLKRQYLVHVGRESLSPEAKAVMKQVVQEELAKMQGNDDDESDSEEVDEPQNKRKRENQDEESEEEIESRGKKRRFTPSTLSSEETGSEDERQSRSSSEGRTQEVKTISLKRNLEKKEELVSDNSTDEEINESKSKSNETGACSSPEQKPDSQKITANGKKEQIKNASGGRKTSESDAESSSGKSDASNGKGSPENEDKALVNKRDNGSDSDSSSLPSLEEEKDHGKKAKDEKKKTAKGVETSRSQKQDGDKAIVKLKRYISLCGVRRNYKKLLEGCKSIRAKVAVLKKELEDLGVQGQPSLEKCKKIRMKREEAQELAELDVGNIIATQGRPKRRGISARQECNESPSPAYQRTLNSSSGSDQENDSPRERKKVSDWANLRGIISDDGDSS</sequence>
<dbReference type="Proteomes" id="UP000265200">
    <property type="component" value="Chromosome 8"/>
</dbReference>
<keyword evidence="2" id="KW-0143">Chaperone</keyword>
<reference evidence="6" key="3">
    <citation type="submission" date="2025-08" db="UniProtKB">
        <authorList>
            <consortium name="Ensembl"/>
        </authorList>
    </citation>
    <scope>IDENTIFICATION</scope>
    <source>
        <strain evidence="6">HSOK</strain>
    </source>
</reference>
<feature type="compositionally biased region" description="Basic and acidic residues" evidence="4">
    <location>
        <begin position="250"/>
        <end position="264"/>
    </location>
</feature>
<evidence type="ECO:0000259" key="5">
    <source>
        <dbReference type="SMART" id="SM01082"/>
    </source>
</evidence>
<feature type="domain" description="Histone chaperone" evidence="5">
    <location>
        <begin position="342"/>
        <end position="376"/>
    </location>
</feature>